<evidence type="ECO:0000256" key="1">
    <source>
        <dbReference type="ARBA" id="ARBA00000448"/>
    </source>
</evidence>
<dbReference type="EMBL" id="CVQH01022261">
    <property type="protein sequence ID" value="CRK32706.1"/>
    <property type="molecule type" value="Genomic_DNA"/>
</dbReference>
<evidence type="ECO:0000313" key="10">
    <source>
        <dbReference type="Proteomes" id="UP000044602"/>
    </source>
</evidence>
<dbReference type="SUPFAM" id="SSF52279">
    <property type="entry name" value="Beta-D-glucan exohydrolase, C-terminal domain"/>
    <property type="match status" value="1"/>
</dbReference>
<comment type="catalytic activity">
    <reaction evidence="1">
        <text>Hydrolysis of terminal, non-reducing beta-D-glucosyl residues with release of beta-D-glucose.</text>
        <dbReference type="EC" id="3.2.1.21"/>
    </reaction>
</comment>
<dbReference type="InterPro" id="IPR002772">
    <property type="entry name" value="Glyco_hydro_3_C"/>
</dbReference>
<dbReference type="Pfam" id="PF01915">
    <property type="entry name" value="Glyco_hydro_3_C"/>
    <property type="match status" value="1"/>
</dbReference>
<dbReference type="STRING" id="100787.A0A0G4MES3"/>
<dbReference type="EC" id="3.2.1.21" evidence="3"/>
<feature type="region of interest" description="Disordered" evidence="7">
    <location>
        <begin position="53"/>
        <end position="85"/>
    </location>
</feature>
<protein>
    <recommendedName>
        <fullName evidence="3">beta-glucosidase</fullName>
        <ecNumber evidence="3">3.2.1.21</ecNumber>
    </recommendedName>
</protein>
<dbReference type="Gene3D" id="3.40.50.1700">
    <property type="entry name" value="Glycoside hydrolase family 3 C-terminal domain"/>
    <property type="match status" value="1"/>
</dbReference>
<evidence type="ECO:0000256" key="4">
    <source>
        <dbReference type="ARBA" id="ARBA00022801"/>
    </source>
</evidence>
<keyword evidence="5" id="KW-0119">Carbohydrate metabolism</keyword>
<evidence type="ECO:0000259" key="8">
    <source>
        <dbReference type="SMART" id="SM01217"/>
    </source>
</evidence>
<proteinExistence type="inferred from homology"/>
<evidence type="ECO:0000313" key="9">
    <source>
        <dbReference type="EMBL" id="CRK32706.1"/>
    </source>
</evidence>
<dbReference type="Proteomes" id="UP000044602">
    <property type="component" value="Unassembled WGS sequence"/>
</dbReference>
<dbReference type="AlphaFoldDB" id="A0A0G4MES3"/>
<dbReference type="GO" id="GO:0005975">
    <property type="term" value="P:carbohydrate metabolic process"/>
    <property type="evidence" value="ECO:0007669"/>
    <property type="project" value="InterPro"/>
</dbReference>
<keyword evidence="6" id="KW-0326">Glycosidase</keyword>
<evidence type="ECO:0000256" key="2">
    <source>
        <dbReference type="ARBA" id="ARBA00005336"/>
    </source>
</evidence>
<dbReference type="InterPro" id="IPR026891">
    <property type="entry name" value="Fn3-like"/>
</dbReference>
<dbReference type="PANTHER" id="PTHR42715">
    <property type="entry name" value="BETA-GLUCOSIDASE"/>
    <property type="match status" value="1"/>
</dbReference>
<dbReference type="FunFam" id="3.40.50.1700:FF:000009">
    <property type="entry name" value="Periplasmic beta-glucosidase"/>
    <property type="match status" value="1"/>
</dbReference>
<keyword evidence="4" id="KW-0378">Hydrolase</keyword>
<dbReference type="PANTHER" id="PTHR42715:SF10">
    <property type="entry name" value="BETA-GLUCOSIDASE"/>
    <property type="match status" value="1"/>
</dbReference>
<comment type="similarity">
    <text evidence="2">Belongs to the glycosyl hydrolase 3 family.</text>
</comment>
<evidence type="ECO:0000256" key="6">
    <source>
        <dbReference type="ARBA" id="ARBA00023295"/>
    </source>
</evidence>
<dbReference type="GO" id="GO:0008422">
    <property type="term" value="F:beta-glucosidase activity"/>
    <property type="evidence" value="ECO:0007669"/>
    <property type="project" value="UniProtKB-EC"/>
</dbReference>
<evidence type="ECO:0000256" key="5">
    <source>
        <dbReference type="ARBA" id="ARBA00023277"/>
    </source>
</evidence>
<organism evidence="9 10">
    <name type="scientific">Verticillium longisporum</name>
    <name type="common">Verticillium dahliae var. longisporum</name>
    <dbReference type="NCBI Taxonomy" id="100787"/>
    <lineage>
        <taxon>Eukaryota</taxon>
        <taxon>Fungi</taxon>
        <taxon>Dikarya</taxon>
        <taxon>Ascomycota</taxon>
        <taxon>Pezizomycotina</taxon>
        <taxon>Sordariomycetes</taxon>
        <taxon>Hypocreomycetidae</taxon>
        <taxon>Glomerellales</taxon>
        <taxon>Plectosphaerellaceae</taxon>
        <taxon>Verticillium</taxon>
    </lineage>
</organism>
<dbReference type="InterPro" id="IPR036881">
    <property type="entry name" value="Glyco_hydro_3_C_sf"/>
</dbReference>
<evidence type="ECO:0000256" key="3">
    <source>
        <dbReference type="ARBA" id="ARBA00012744"/>
    </source>
</evidence>
<dbReference type="Pfam" id="PF14310">
    <property type="entry name" value="Fn3-like"/>
    <property type="match status" value="1"/>
</dbReference>
<keyword evidence="10" id="KW-1185">Reference proteome</keyword>
<dbReference type="FunFam" id="2.60.40.10:FF:000495">
    <property type="entry name" value="Periplasmic beta-glucosidase"/>
    <property type="match status" value="1"/>
</dbReference>
<dbReference type="SMART" id="SM01217">
    <property type="entry name" value="Fn3_like"/>
    <property type="match status" value="1"/>
</dbReference>
<sequence length="562" mass="59025">MSAQTPPLMLTKRLTAFLAANLSPTLHAALLTTPSGKLLAHASTPAVPLAPAPAVGSGSVTTTNSNTSTTATAASPPTTTTTQSASPVALLRTQATVAASLYALHAAAAPALAPALPESATPPSLSSSSAAEPDAAARPAKPLAITVQLSHGVLLIRRLKCGLLFVCIGPLPEDAAGAATGTACSAPLAREIDAESIVLLENHENVLPISKKAHVAVIGPMGHGYVNYGDYVIHEAMTRGVTPFEGLRDASEGTVTFTQGGDRWSNSDEKFPEAIAAAEAADVAVVVVGTWSRDQDELWAGLNATTGEHIDVSDLKLVGMMPRLVKAIIKTGTPTVVVYSSGKPITEPWISEEAAALVQMFYQGEEGGHALADILYGDVNPSGKLSVAFPYDIGTAPAYYDHLNSARSWPNPGRIYPNGTLVFGSNYVFNSPLPMYEFGYGLSYSEFVYSGLEVSTKTPSADETITVSVNVENKGKHDGKEVVQVYIKDLVASVDVPNIKLKGFKKVNIKAGETQKVEIELDVGEWGLWNPKMEYVVEPGEFRILVGSSSADFRANTTVTVA</sequence>
<evidence type="ECO:0000256" key="7">
    <source>
        <dbReference type="SAM" id="MobiDB-lite"/>
    </source>
</evidence>
<accession>A0A0G4MES3</accession>
<feature type="domain" description="Fibronectin type III-like" evidence="8">
    <location>
        <begin position="481"/>
        <end position="550"/>
    </location>
</feature>
<dbReference type="InterPro" id="IPR013783">
    <property type="entry name" value="Ig-like_fold"/>
</dbReference>
<gene>
    <name evidence="9" type="ORF">BN1708_016145</name>
</gene>
<dbReference type="InterPro" id="IPR050288">
    <property type="entry name" value="Cellulose_deg_GH3"/>
</dbReference>
<dbReference type="Gene3D" id="2.60.40.10">
    <property type="entry name" value="Immunoglobulins"/>
    <property type="match status" value="1"/>
</dbReference>
<reference evidence="9 10" key="1">
    <citation type="submission" date="2015-05" db="EMBL/GenBank/DDBJ databases">
        <authorList>
            <person name="Wang D.B."/>
            <person name="Wang M."/>
        </authorList>
    </citation>
    <scope>NUCLEOTIDE SEQUENCE [LARGE SCALE GENOMIC DNA]</scope>
    <source>
        <strain evidence="9">VL1</strain>
    </source>
</reference>
<name>A0A0G4MES3_VERLO</name>